<dbReference type="EMBL" id="JAODAN010000004">
    <property type="protein sequence ID" value="KAK1924740.1"/>
    <property type="molecule type" value="Genomic_DNA"/>
</dbReference>
<feature type="region of interest" description="Disordered" evidence="1">
    <location>
        <begin position="599"/>
        <end position="773"/>
    </location>
</feature>
<dbReference type="AlphaFoldDB" id="A0AAD9L5V1"/>
<dbReference type="PANTHER" id="PTHR14905">
    <property type="entry name" value="NG37"/>
    <property type="match status" value="1"/>
</dbReference>
<reference evidence="3" key="1">
    <citation type="submission" date="2023-02" db="EMBL/GenBank/DDBJ databases">
        <title>Identification and recombinant expression of a fungal hydrolase from Papiliotrema laurentii that hydrolyzes apple cutin and clears colloidal polyester polyurethane.</title>
        <authorList>
            <consortium name="DOE Joint Genome Institute"/>
            <person name="Roman V.A."/>
            <person name="Bojanowski C."/>
            <person name="Crable B.R."/>
            <person name="Wagner D.N."/>
            <person name="Hung C.S."/>
            <person name="Nadeau L.J."/>
            <person name="Schratz L."/>
            <person name="Haridas S."/>
            <person name="Pangilinan J."/>
            <person name="Lipzen A."/>
            <person name="Na H."/>
            <person name="Yan M."/>
            <person name="Ng V."/>
            <person name="Grigoriev I.V."/>
            <person name="Spatafora J.W."/>
            <person name="Barlow D."/>
            <person name="Biffinger J."/>
            <person name="Kelley-Loughnane N."/>
            <person name="Varaljay V.A."/>
            <person name="Crookes-Goodson W.J."/>
        </authorList>
    </citation>
    <scope>NUCLEOTIDE SEQUENCE</scope>
    <source>
        <strain evidence="3">5307AH</strain>
    </source>
</reference>
<feature type="compositionally biased region" description="Pro residues" evidence="1">
    <location>
        <begin position="648"/>
        <end position="659"/>
    </location>
</feature>
<gene>
    <name evidence="3" type="ORF">DB88DRAFT_472110</name>
</gene>
<accession>A0AAD9L5V1</accession>
<evidence type="ECO:0000256" key="2">
    <source>
        <dbReference type="SAM" id="SignalP"/>
    </source>
</evidence>
<protein>
    <submittedName>
        <fullName evidence="3">Heterokaryon incompatibility protein HET-C</fullName>
    </submittedName>
</protein>
<keyword evidence="4" id="KW-1185">Reference proteome</keyword>
<evidence type="ECO:0000256" key="1">
    <source>
        <dbReference type="SAM" id="MobiDB-lite"/>
    </source>
</evidence>
<evidence type="ECO:0000313" key="4">
    <source>
        <dbReference type="Proteomes" id="UP001182556"/>
    </source>
</evidence>
<feature type="compositionally biased region" description="Gly residues" evidence="1">
    <location>
        <begin position="692"/>
        <end position="708"/>
    </location>
</feature>
<dbReference type="Proteomes" id="UP001182556">
    <property type="component" value="Unassembled WGS sequence"/>
</dbReference>
<dbReference type="Pfam" id="PF07217">
    <property type="entry name" value="Het-C"/>
    <property type="match status" value="1"/>
</dbReference>
<sequence length="773" mass="84226">MGRAVLFILIALVALSFAPRVAAFGAGNIPSYSYLEDKAYRHGDIEDIIATLFKAAGGGFLSRGSKFTPLDVKRVYFGNWLRDYSQAVDVGALKKTNLQTIINVVMVLGFLAHGYVTEEFEVTPERLACYLPTEHIDNPKGYADGEDARQYHPGLRGPVDPQELEIDPQNGMKAYIATEGRHWDTSKALVRRTLEECIHYGRLYKSNGNKADQYQAFQLLGRALHTLEDFSAHSNFCELVLISMGHHDVFPHVGRNVKVQAPNGRSVYPLVTGTFGGADFIHSLMGEATDHLSEASVSDLSRTMANARSTSEGQSNSSATLRQLFFDLPGGAGSDLSRDMDDINNLRAGAPGAQDPGNMSPQELHATIWKILSFRDSVMKKIEVTIDRIPGLSGLVEKITNSISVFIITTLEPFVKPLLGTATTALGASSAAVIDSHDQYEVWNDWNASDPTHSFLSKDHFALILNEPAGKIAQTVVEYGVNAVVKAWDDTSIPTQHVTEDLLQCLFHPDFHDGRSQIQKMMLDVVRKWIDGTGRDKQEILNRLTADSVKQHKNKRIGDNSPDEGHVHNSLLPEGGLQQVLQQHNVHVPGAGILNAGQDLMSGKKPWDQGFGSGGQHAWRDINASAPNDIPPSLAPYEQGNQAGYAPPSHPQYSAPPPQQFGYDNGPQGDGYPGQQYHHHQQHGQNQDYQGPPGGHQGGHYGGGGYGGPQPPPGQYNGGQFGGQPGYDQGGYNQGGYGQQGYQGGPPQGQWGQQPPPPPPQDQWGSQGGYRQW</sequence>
<organism evidence="3 4">
    <name type="scientific">Papiliotrema laurentii</name>
    <name type="common">Cryptococcus laurentii</name>
    <dbReference type="NCBI Taxonomy" id="5418"/>
    <lineage>
        <taxon>Eukaryota</taxon>
        <taxon>Fungi</taxon>
        <taxon>Dikarya</taxon>
        <taxon>Basidiomycota</taxon>
        <taxon>Agaricomycotina</taxon>
        <taxon>Tremellomycetes</taxon>
        <taxon>Tremellales</taxon>
        <taxon>Rhynchogastremaceae</taxon>
        <taxon>Papiliotrema</taxon>
    </lineage>
</organism>
<dbReference type="InterPro" id="IPR010816">
    <property type="entry name" value="Het-C"/>
</dbReference>
<evidence type="ECO:0000313" key="3">
    <source>
        <dbReference type="EMBL" id="KAK1924740.1"/>
    </source>
</evidence>
<name>A0AAD9L5V1_PAPLA</name>
<keyword evidence="2" id="KW-0732">Signal</keyword>
<feature type="compositionally biased region" description="Gly residues" evidence="1">
    <location>
        <begin position="716"/>
        <end position="747"/>
    </location>
</feature>
<feature type="signal peptide" evidence="2">
    <location>
        <begin position="1"/>
        <end position="23"/>
    </location>
</feature>
<comment type="caution">
    <text evidence="3">The sequence shown here is derived from an EMBL/GenBank/DDBJ whole genome shotgun (WGS) entry which is preliminary data.</text>
</comment>
<dbReference type="PANTHER" id="PTHR14905:SF7">
    <property type="entry name" value="VON WILLEBRAND FACTOR A DOMAIN-CONTAINING PROTEIN 7"/>
    <property type="match status" value="1"/>
</dbReference>
<proteinExistence type="predicted"/>
<feature type="chain" id="PRO_5042133723" evidence="2">
    <location>
        <begin position="24"/>
        <end position="773"/>
    </location>
</feature>
<dbReference type="InterPro" id="IPR052577">
    <property type="entry name" value="VWA7"/>
</dbReference>